<organism evidence="2 3">
    <name type="scientific">Setomelanomma holmii</name>
    <dbReference type="NCBI Taxonomy" id="210430"/>
    <lineage>
        <taxon>Eukaryota</taxon>
        <taxon>Fungi</taxon>
        <taxon>Dikarya</taxon>
        <taxon>Ascomycota</taxon>
        <taxon>Pezizomycotina</taxon>
        <taxon>Dothideomycetes</taxon>
        <taxon>Pleosporomycetidae</taxon>
        <taxon>Pleosporales</taxon>
        <taxon>Pleosporineae</taxon>
        <taxon>Phaeosphaeriaceae</taxon>
        <taxon>Setomelanomma</taxon>
    </lineage>
</organism>
<dbReference type="OrthoDB" id="309640at2759"/>
<proteinExistence type="predicted"/>
<dbReference type="AlphaFoldDB" id="A0A9P4H447"/>
<dbReference type="SUPFAM" id="SSF55298">
    <property type="entry name" value="YjgF-like"/>
    <property type="match status" value="1"/>
</dbReference>
<dbReference type="PANTHER" id="PTHR43857:SF1">
    <property type="entry name" value="YJGH FAMILY PROTEIN"/>
    <property type="match status" value="1"/>
</dbReference>
<comment type="caution">
    <text evidence="2">The sequence shown here is derived from an EMBL/GenBank/DDBJ whole genome shotgun (WGS) entry which is preliminary data.</text>
</comment>
<protein>
    <submittedName>
        <fullName evidence="2">YjgF-like protein</fullName>
    </submittedName>
</protein>
<reference evidence="2" key="1">
    <citation type="journal article" date="2020" name="Stud. Mycol.">
        <title>101 Dothideomycetes genomes: a test case for predicting lifestyles and emergence of pathogens.</title>
        <authorList>
            <person name="Haridas S."/>
            <person name="Albert R."/>
            <person name="Binder M."/>
            <person name="Bloem J."/>
            <person name="Labutti K."/>
            <person name="Salamov A."/>
            <person name="Andreopoulos B."/>
            <person name="Baker S."/>
            <person name="Barry K."/>
            <person name="Bills G."/>
            <person name="Bluhm B."/>
            <person name="Cannon C."/>
            <person name="Castanera R."/>
            <person name="Culley D."/>
            <person name="Daum C."/>
            <person name="Ezra D."/>
            <person name="Gonzalez J."/>
            <person name="Henrissat B."/>
            <person name="Kuo A."/>
            <person name="Liang C."/>
            <person name="Lipzen A."/>
            <person name="Lutzoni F."/>
            <person name="Magnuson J."/>
            <person name="Mondo S."/>
            <person name="Nolan M."/>
            <person name="Ohm R."/>
            <person name="Pangilinan J."/>
            <person name="Park H.-J."/>
            <person name="Ramirez L."/>
            <person name="Alfaro M."/>
            <person name="Sun H."/>
            <person name="Tritt A."/>
            <person name="Yoshinaga Y."/>
            <person name="Zwiers L.-H."/>
            <person name="Turgeon B."/>
            <person name="Goodwin S."/>
            <person name="Spatafora J."/>
            <person name="Crous P."/>
            <person name="Grigoriev I."/>
        </authorList>
    </citation>
    <scope>NUCLEOTIDE SEQUENCE</scope>
    <source>
        <strain evidence="2">CBS 110217</strain>
    </source>
</reference>
<dbReference type="CDD" id="cd00448">
    <property type="entry name" value="YjgF_YER057c_UK114_family"/>
    <property type="match status" value="1"/>
</dbReference>
<dbReference type="PANTHER" id="PTHR43857">
    <property type="entry name" value="BLR7761 PROTEIN"/>
    <property type="match status" value="1"/>
</dbReference>
<name>A0A9P4H447_9PLEO</name>
<dbReference type="Proteomes" id="UP000799777">
    <property type="component" value="Unassembled WGS sequence"/>
</dbReference>
<keyword evidence="3" id="KW-1185">Reference proteome</keyword>
<dbReference type="EMBL" id="ML978223">
    <property type="protein sequence ID" value="KAF2027671.1"/>
    <property type="molecule type" value="Genomic_DNA"/>
</dbReference>
<dbReference type="InterPro" id="IPR035959">
    <property type="entry name" value="RutC-like_sf"/>
</dbReference>
<evidence type="ECO:0000313" key="3">
    <source>
        <dbReference type="Proteomes" id="UP000799777"/>
    </source>
</evidence>
<sequence length="151" mass="16500">MSNESHKPYAFNPPDVTTPPPTYNQVCVTPLFPTSKLITLAGQTGLQDDGTIAPDIETQAKDAYKAVYNCLRAVGATPRDIVHVRHYIVKESGNAEKDKLDVVDRGWGDSWIEFTDKQGGGHKPPDTVVGVASLAKKELLYEVECWALVSS</sequence>
<evidence type="ECO:0000313" key="2">
    <source>
        <dbReference type="EMBL" id="KAF2027671.1"/>
    </source>
</evidence>
<dbReference type="Pfam" id="PF01042">
    <property type="entry name" value="Ribonuc_L-PSP"/>
    <property type="match status" value="1"/>
</dbReference>
<gene>
    <name evidence="2" type="ORF">EK21DRAFT_71497</name>
</gene>
<feature type="region of interest" description="Disordered" evidence="1">
    <location>
        <begin position="1"/>
        <end position="20"/>
    </location>
</feature>
<dbReference type="Gene3D" id="3.30.1330.40">
    <property type="entry name" value="RutC-like"/>
    <property type="match status" value="1"/>
</dbReference>
<dbReference type="InterPro" id="IPR006175">
    <property type="entry name" value="YjgF/YER057c/UK114"/>
</dbReference>
<accession>A0A9P4H447</accession>
<evidence type="ECO:0000256" key="1">
    <source>
        <dbReference type="SAM" id="MobiDB-lite"/>
    </source>
</evidence>